<evidence type="ECO:0000313" key="2">
    <source>
        <dbReference type="Proteomes" id="UP000501240"/>
    </source>
</evidence>
<keyword evidence="1" id="KW-0808">Transferase</keyword>
<keyword evidence="2" id="KW-1185">Reference proteome</keyword>
<reference evidence="1 2" key="1">
    <citation type="submission" date="2020-05" db="EMBL/GenBank/DDBJ databases">
        <title>Actinomadura verrucosospora NRRL-B18236 (PFL_A860) Genome sequencing and assembly.</title>
        <authorList>
            <person name="Samborskyy M."/>
        </authorList>
    </citation>
    <scope>NUCLEOTIDE SEQUENCE [LARGE SCALE GENOMIC DNA]</scope>
    <source>
        <strain evidence="1 2">NRRL:B18236</strain>
    </source>
</reference>
<dbReference type="GO" id="GO:0016301">
    <property type="term" value="F:kinase activity"/>
    <property type="evidence" value="ECO:0007669"/>
    <property type="project" value="UniProtKB-KW"/>
</dbReference>
<dbReference type="RefSeq" id="WP_173094547.1">
    <property type="nucleotide sequence ID" value="NZ_CP053892.1"/>
</dbReference>
<dbReference type="Proteomes" id="UP000501240">
    <property type="component" value="Chromosome"/>
</dbReference>
<evidence type="ECO:0000313" key="1">
    <source>
        <dbReference type="EMBL" id="QKG20069.1"/>
    </source>
</evidence>
<sequence>MQQQVERGQITDEAGEVDLSSELLREKMAALYDGWSGEWGGHSPDGVIVTAYRGGTPHSRDVGRGTP</sequence>
<organism evidence="1 2">
    <name type="scientific">Actinomadura verrucosospora</name>
    <dbReference type="NCBI Taxonomy" id="46165"/>
    <lineage>
        <taxon>Bacteria</taxon>
        <taxon>Bacillati</taxon>
        <taxon>Actinomycetota</taxon>
        <taxon>Actinomycetes</taxon>
        <taxon>Streptosporangiales</taxon>
        <taxon>Thermomonosporaceae</taxon>
        <taxon>Actinomadura</taxon>
    </lineage>
</organism>
<name>A0A7D4AM29_ACTVE</name>
<keyword evidence="1" id="KW-0418">Kinase</keyword>
<dbReference type="EMBL" id="CP053892">
    <property type="protein sequence ID" value="QKG20069.1"/>
    <property type="molecule type" value="Genomic_DNA"/>
</dbReference>
<dbReference type="AlphaFoldDB" id="A0A7D4AM29"/>
<gene>
    <name evidence="1" type="ORF">ACTIVE_1705</name>
</gene>
<accession>A0A7D4AM29</accession>
<protein>
    <submittedName>
        <fullName evidence="1">PAS/PAC sensor hybrid histidine kinase</fullName>
    </submittedName>
</protein>
<proteinExistence type="predicted"/>